<dbReference type="AlphaFoldDB" id="A0A5C5ZIR6"/>
<keyword evidence="1" id="KW-0732">Signal</keyword>
<evidence type="ECO:0000313" key="3">
    <source>
        <dbReference type="EMBL" id="TWT87254.1"/>
    </source>
</evidence>
<dbReference type="RefSeq" id="WP_197525762.1">
    <property type="nucleotide sequence ID" value="NZ_SJPQ01000003.1"/>
</dbReference>
<name>A0A5C5ZIR6_9BACT</name>
<comment type="caution">
    <text evidence="3">The sequence shown here is derived from an EMBL/GenBank/DDBJ whole genome shotgun (WGS) entry which is preliminary data.</text>
</comment>
<feature type="chain" id="PRO_5022803614" description="3-keto-alpha-glucoside-1,2-lyase/3-keto-2-hydroxy-glucal hydratase domain-containing protein" evidence="1">
    <location>
        <begin position="32"/>
        <end position="243"/>
    </location>
</feature>
<dbReference type="InterPro" id="IPR010496">
    <property type="entry name" value="AL/BT2_dom"/>
</dbReference>
<dbReference type="Pfam" id="PF06439">
    <property type="entry name" value="3keto-disac_hyd"/>
    <property type="match status" value="1"/>
</dbReference>
<dbReference type="Gene3D" id="2.60.120.560">
    <property type="entry name" value="Exo-inulinase, domain 1"/>
    <property type="match status" value="1"/>
</dbReference>
<feature type="domain" description="3-keto-alpha-glucoside-1,2-lyase/3-keto-2-hydroxy-glucal hydratase" evidence="2">
    <location>
        <begin position="36"/>
        <end position="237"/>
    </location>
</feature>
<organism evidence="3 4">
    <name type="scientific">Pseudobythopirellula maris</name>
    <dbReference type="NCBI Taxonomy" id="2527991"/>
    <lineage>
        <taxon>Bacteria</taxon>
        <taxon>Pseudomonadati</taxon>
        <taxon>Planctomycetota</taxon>
        <taxon>Planctomycetia</taxon>
        <taxon>Pirellulales</taxon>
        <taxon>Lacipirellulaceae</taxon>
        <taxon>Pseudobythopirellula</taxon>
    </lineage>
</organism>
<sequence length="243" mass="26589" precursor="true">MRLTTPLYRTGRVAAAAMLLLVAAGAPTVRAAAPAGFEAIFNGVDTTGWQGRAQIDPVKHNSLTDAERAERQTAADASFAAHWKVEEGQLINDGEGVFATTAEDYGDFELLLDWKIAPTTDSGVYLRGCPQVQIWNPDDPAKAKHDGALGSGGLWNNNPGAPGKNPLVRADRPVGEWNTFRIRMLGERVSVWLNDRLVVDDAVMHNYFDREAGLPESGPIQLQTHGAEVRFRNVYLKRLDGRK</sequence>
<reference evidence="3 4" key="1">
    <citation type="submission" date="2019-02" db="EMBL/GenBank/DDBJ databases">
        <title>Deep-cultivation of Planctomycetes and their phenomic and genomic characterization uncovers novel biology.</title>
        <authorList>
            <person name="Wiegand S."/>
            <person name="Jogler M."/>
            <person name="Boedeker C."/>
            <person name="Pinto D."/>
            <person name="Vollmers J."/>
            <person name="Rivas-Marin E."/>
            <person name="Kohn T."/>
            <person name="Peeters S.H."/>
            <person name="Heuer A."/>
            <person name="Rast P."/>
            <person name="Oberbeckmann S."/>
            <person name="Bunk B."/>
            <person name="Jeske O."/>
            <person name="Meyerdierks A."/>
            <person name="Storesund J.E."/>
            <person name="Kallscheuer N."/>
            <person name="Luecker S."/>
            <person name="Lage O.M."/>
            <person name="Pohl T."/>
            <person name="Merkel B.J."/>
            <person name="Hornburger P."/>
            <person name="Mueller R.-W."/>
            <person name="Bruemmer F."/>
            <person name="Labrenz M."/>
            <person name="Spormann A.M."/>
            <person name="Op Den Camp H."/>
            <person name="Overmann J."/>
            <person name="Amann R."/>
            <person name="Jetten M.S.M."/>
            <person name="Mascher T."/>
            <person name="Medema M.H."/>
            <person name="Devos D.P."/>
            <person name="Kaster A.-K."/>
            <person name="Ovreas L."/>
            <person name="Rohde M."/>
            <person name="Galperin M.Y."/>
            <person name="Jogler C."/>
        </authorList>
    </citation>
    <scope>NUCLEOTIDE SEQUENCE [LARGE SCALE GENOMIC DNA]</scope>
    <source>
        <strain evidence="3 4">Mal64</strain>
    </source>
</reference>
<dbReference type="EMBL" id="SJPQ01000003">
    <property type="protein sequence ID" value="TWT87254.1"/>
    <property type="molecule type" value="Genomic_DNA"/>
</dbReference>
<evidence type="ECO:0000259" key="2">
    <source>
        <dbReference type="Pfam" id="PF06439"/>
    </source>
</evidence>
<protein>
    <recommendedName>
        <fullName evidence="2">3-keto-alpha-glucoside-1,2-lyase/3-keto-2-hydroxy-glucal hydratase domain-containing protein</fullName>
    </recommendedName>
</protein>
<keyword evidence="4" id="KW-1185">Reference proteome</keyword>
<evidence type="ECO:0000313" key="4">
    <source>
        <dbReference type="Proteomes" id="UP000315440"/>
    </source>
</evidence>
<dbReference type="Proteomes" id="UP000315440">
    <property type="component" value="Unassembled WGS sequence"/>
</dbReference>
<dbReference type="GO" id="GO:0016787">
    <property type="term" value="F:hydrolase activity"/>
    <property type="evidence" value="ECO:0007669"/>
    <property type="project" value="InterPro"/>
</dbReference>
<accession>A0A5C5ZIR6</accession>
<gene>
    <name evidence="3" type="ORF">Mal64_27920</name>
</gene>
<feature type="signal peptide" evidence="1">
    <location>
        <begin position="1"/>
        <end position="31"/>
    </location>
</feature>
<proteinExistence type="predicted"/>
<evidence type="ECO:0000256" key="1">
    <source>
        <dbReference type="SAM" id="SignalP"/>
    </source>
</evidence>